<name>A0A812P7U9_9DINO</name>
<dbReference type="InterPro" id="IPR000073">
    <property type="entry name" value="AB_hydrolase_1"/>
</dbReference>
<dbReference type="Gene3D" id="3.40.50.1820">
    <property type="entry name" value="alpha/beta hydrolase"/>
    <property type="match status" value="1"/>
</dbReference>
<dbReference type="PANTHER" id="PTHR46438">
    <property type="entry name" value="ALPHA/BETA-HYDROLASES SUPERFAMILY PROTEIN"/>
    <property type="match status" value="1"/>
</dbReference>
<dbReference type="PRINTS" id="PR00412">
    <property type="entry name" value="EPOXHYDRLASE"/>
</dbReference>
<gene>
    <name evidence="2" type="primary">yugF</name>
    <name evidence="2" type="ORF">SNAT2548_LOCUS18362</name>
</gene>
<comment type="caution">
    <text evidence="2">The sequence shown here is derived from an EMBL/GenBank/DDBJ whole genome shotgun (WGS) entry which is preliminary data.</text>
</comment>
<dbReference type="GO" id="GO:0003824">
    <property type="term" value="F:catalytic activity"/>
    <property type="evidence" value="ECO:0007669"/>
    <property type="project" value="InterPro"/>
</dbReference>
<keyword evidence="3" id="KW-1185">Reference proteome</keyword>
<dbReference type="AlphaFoldDB" id="A0A812P7U9"/>
<dbReference type="EMBL" id="CAJNDS010002143">
    <property type="protein sequence ID" value="CAE7349302.1"/>
    <property type="molecule type" value="Genomic_DNA"/>
</dbReference>
<evidence type="ECO:0000313" key="2">
    <source>
        <dbReference type="EMBL" id="CAE7349302.1"/>
    </source>
</evidence>
<reference evidence="2" key="1">
    <citation type="submission" date="2021-02" db="EMBL/GenBank/DDBJ databases">
        <authorList>
            <person name="Dougan E. K."/>
            <person name="Rhodes N."/>
            <person name="Thang M."/>
            <person name="Chan C."/>
        </authorList>
    </citation>
    <scope>NUCLEOTIDE SEQUENCE</scope>
</reference>
<dbReference type="InterPro" id="IPR000639">
    <property type="entry name" value="Epox_hydrolase-like"/>
</dbReference>
<dbReference type="SUPFAM" id="SSF53474">
    <property type="entry name" value="alpha/beta-Hydrolases"/>
    <property type="match status" value="1"/>
</dbReference>
<dbReference type="Proteomes" id="UP000604046">
    <property type="component" value="Unassembled WGS sequence"/>
</dbReference>
<dbReference type="Pfam" id="PF00561">
    <property type="entry name" value="Abhydrolase_1"/>
    <property type="match status" value="1"/>
</dbReference>
<dbReference type="PANTHER" id="PTHR46438:SF2">
    <property type="entry name" value="ALPHA_BETA-HYDROLASES SUPERFAMILY PROTEIN"/>
    <property type="match status" value="1"/>
</dbReference>
<evidence type="ECO:0000313" key="3">
    <source>
        <dbReference type="Proteomes" id="UP000604046"/>
    </source>
</evidence>
<organism evidence="2 3">
    <name type="scientific">Symbiodinium natans</name>
    <dbReference type="NCBI Taxonomy" id="878477"/>
    <lineage>
        <taxon>Eukaryota</taxon>
        <taxon>Sar</taxon>
        <taxon>Alveolata</taxon>
        <taxon>Dinophyceae</taxon>
        <taxon>Suessiales</taxon>
        <taxon>Symbiodiniaceae</taxon>
        <taxon>Symbiodinium</taxon>
    </lineage>
</organism>
<dbReference type="OrthoDB" id="408373at2759"/>
<protein>
    <submittedName>
        <fullName evidence="2">YugF protein</fullName>
    </submittedName>
</protein>
<feature type="domain" description="AB hydrolase-1" evidence="1">
    <location>
        <begin position="114"/>
        <end position="375"/>
    </location>
</feature>
<sequence>MWPTRLDSFPLLLPEPRSWPFEVRQVATKSSSRRAPARPWEQAAVRTGERSSTAWPWLLAGGACGATGTIGRSRRRPAERDRRIVRGSSAQMMDWHGYRVRRVTFDESPRDGRPHIVLVHGFGGSIEYWRRIVPALTSAGYTVHAIDLLGLGLSEKPNIDYSIELWATQVVDFCSELEHGSKPDVVLVGNSFGSLISLVAARKMSQAKGIVMLNCAVGMNNKNMLKAPMDGLQKWFAGLVLSLVDFVFKSPVLDFLFSKYATADTVGPILESLYPTNPSAADAEIVSSFVTPAEDPGAVEVLRQIYTGDPGPTPMEIAEDPYFDSFPIKVVWGSQDGLTPITGGVGTYFTRLAKERDNVDFEIVAAGHIPHDENPEAVNKAVLGWLAQKPWQ</sequence>
<accession>A0A812P7U9</accession>
<evidence type="ECO:0000259" key="1">
    <source>
        <dbReference type="Pfam" id="PF00561"/>
    </source>
</evidence>
<proteinExistence type="predicted"/>
<dbReference type="InterPro" id="IPR029058">
    <property type="entry name" value="AB_hydrolase_fold"/>
</dbReference>